<sequence length="183" mass="20744">MRMRHEGAYEAVAYVIVGPMAQWMGMGVCVCVRCAYFTRPWETDLSCVSHTLDGWLDCDAIRWIAEMLLLLLLVDFKRVDCQPPMGGSGRTDPYKREYESPNDYQSPLLKGTSPGTSWPLLELQSQSQLESVLAWKSRYELESQPVSVLPIPQDGNAQRLSPTLAEGNRCYSRPLRRRLCGEP</sequence>
<protein>
    <submittedName>
        <fullName evidence="1">HDC15690</fullName>
    </submittedName>
</protein>
<reference evidence="1" key="1">
    <citation type="journal article" date="2003" name="Genome Biol.">
        <title>An integrated gene annotation and transcriptional profiling approach towards the full gene content of the Drosophila genome.</title>
        <authorList>
            <person name="Hild M."/>
            <person name="Beckmann B."/>
            <person name="Haas S.A."/>
            <person name="Koch B."/>
            <person name="Solovyev V."/>
            <person name="Busold C."/>
            <person name="Fellenberg K."/>
            <person name="Boutros M."/>
            <person name="Vingron M."/>
            <person name="Sauer F."/>
            <person name="Hoheisel J.D."/>
            <person name="Paro R."/>
        </authorList>
    </citation>
    <scope>NUCLEOTIDE SEQUENCE</scope>
</reference>
<proteinExistence type="predicted"/>
<evidence type="ECO:0000313" key="1">
    <source>
        <dbReference type="EMBL" id="DAA04337.1"/>
    </source>
</evidence>
<accession>Q6IJ84</accession>
<dbReference type="EMBL" id="BK002832">
    <property type="protein sequence ID" value="DAA04337.1"/>
    <property type="molecule type" value="Genomic_DNA"/>
</dbReference>
<organism evidence="1">
    <name type="scientific">Drosophila melanogaster</name>
    <name type="common">Fruit fly</name>
    <dbReference type="NCBI Taxonomy" id="7227"/>
    <lineage>
        <taxon>Eukaryota</taxon>
        <taxon>Metazoa</taxon>
        <taxon>Ecdysozoa</taxon>
        <taxon>Arthropoda</taxon>
        <taxon>Hexapoda</taxon>
        <taxon>Insecta</taxon>
        <taxon>Pterygota</taxon>
        <taxon>Neoptera</taxon>
        <taxon>Endopterygota</taxon>
        <taxon>Diptera</taxon>
        <taxon>Brachycera</taxon>
        <taxon>Muscomorpha</taxon>
        <taxon>Ephydroidea</taxon>
        <taxon>Drosophilidae</taxon>
        <taxon>Drosophila</taxon>
        <taxon>Sophophora</taxon>
    </lineage>
</organism>
<gene>
    <name evidence="1" type="ORF">HDC15690</name>
</gene>
<name>Q6IJ84_DROME</name>
<dbReference type="AlphaFoldDB" id="Q6IJ84"/>